<dbReference type="InterPro" id="IPR007280">
    <property type="entry name" value="Peptidase_C_arc/bac"/>
</dbReference>
<dbReference type="CDD" id="cd04817">
    <property type="entry name" value="PA_VapT_like"/>
    <property type="match status" value="1"/>
</dbReference>
<evidence type="ECO:0000256" key="9">
    <source>
        <dbReference type="PROSITE-ProRule" id="PRU01240"/>
    </source>
</evidence>
<dbReference type="PROSITE" id="PS00136">
    <property type="entry name" value="SUBTILASE_ASP"/>
    <property type="match status" value="1"/>
</dbReference>
<dbReference type="RefSeq" id="WP_140601861.1">
    <property type="nucleotide sequence ID" value="NZ_SAWY01000005.1"/>
</dbReference>
<dbReference type="PROSITE" id="PS00138">
    <property type="entry name" value="SUBTILASE_SER"/>
    <property type="match status" value="1"/>
</dbReference>
<keyword evidence="4" id="KW-0479">Metal-binding</keyword>
<dbReference type="Pfam" id="PF04151">
    <property type="entry name" value="PPC"/>
    <property type="match status" value="2"/>
</dbReference>
<feature type="domain" description="PA" evidence="13">
    <location>
        <begin position="391"/>
        <end position="459"/>
    </location>
</feature>
<feature type="active site" description="Charge relay system" evidence="8 9">
    <location>
        <position position="204"/>
    </location>
</feature>
<evidence type="ECO:0000259" key="14">
    <source>
        <dbReference type="Pfam" id="PF04151"/>
    </source>
</evidence>
<dbReference type="InterPro" id="IPR003137">
    <property type="entry name" value="PA_domain"/>
</dbReference>
<dbReference type="GO" id="GO:0046872">
    <property type="term" value="F:metal ion binding"/>
    <property type="evidence" value="ECO:0007669"/>
    <property type="project" value="UniProtKB-KW"/>
</dbReference>
<dbReference type="InterPro" id="IPR000209">
    <property type="entry name" value="Peptidase_S8/S53_dom"/>
</dbReference>
<reference evidence="15 16" key="1">
    <citation type="submission" date="2019-01" db="EMBL/GenBank/DDBJ databases">
        <title>Litorilituus lipolytica sp. nov., isolated from intertidal sand of the Yellow Sea in China.</title>
        <authorList>
            <person name="Liu A."/>
        </authorList>
    </citation>
    <scope>NUCLEOTIDE SEQUENCE [LARGE SCALE GENOMIC DNA]</scope>
    <source>
        <strain evidence="15 16">RZ04</strain>
    </source>
</reference>
<organism evidence="15 16">
    <name type="scientific">Litorilituus lipolyticus</name>
    <dbReference type="NCBI Taxonomy" id="2491017"/>
    <lineage>
        <taxon>Bacteria</taxon>
        <taxon>Pseudomonadati</taxon>
        <taxon>Pseudomonadota</taxon>
        <taxon>Gammaproteobacteria</taxon>
        <taxon>Alteromonadales</taxon>
        <taxon>Colwelliaceae</taxon>
        <taxon>Litorilituus</taxon>
    </lineage>
</organism>
<name>A0A502L6Q9_9GAMM</name>
<evidence type="ECO:0000256" key="5">
    <source>
        <dbReference type="ARBA" id="ARBA00022729"/>
    </source>
</evidence>
<evidence type="ECO:0000259" key="12">
    <source>
        <dbReference type="Pfam" id="PF00082"/>
    </source>
</evidence>
<keyword evidence="2" id="KW-0964">Secreted</keyword>
<feature type="domain" description="Peptidase S8/S53" evidence="12">
    <location>
        <begin position="468"/>
        <end position="532"/>
    </location>
</feature>
<feature type="active site" description="Charge relay system" evidence="8 9">
    <location>
        <position position="484"/>
    </location>
</feature>
<feature type="signal peptide" evidence="11">
    <location>
        <begin position="1"/>
        <end position="34"/>
    </location>
</feature>
<feature type="domain" description="Peptidase C-terminal archaeal/bacterial" evidence="14">
    <location>
        <begin position="697"/>
        <end position="763"/>
    </location>
</feature>
<dbReference type="Pfam" id="PF00082">
    <property type="entry name" value="Peptidase_S8"/>
    <property type="match status" value="2"/>
</dbReference>
<dbReference type="Gene3D" id="3.40.50.200">
    <property type="entry name" value="Peptidase S8/S53 domain"/>
    <property type="match status" value="1"/>
</dbReference>
<dbReference type="Gene3D" id="3.50.30.30">
    <property type="match status" value="1"/>
</dbReference>
<dbReference type="SUPFAM" id="SSF52743">
    <property type="entry name" value="Subtilisin-like"/>
    <property type="match status" value="1"/>
</dbReference>
<evidence type="ECO:0000256" key="4">
    <source>
        <dbReference type="ARBA" id="ARBA00022723"/>
    </source>
</evidence>
<evidence type="ECO:0000256" key="6">
    <source>
        <dbReference type="ARBA" id="ARBA00022801"/>
    </source>
</evidence>
<feature type="domain" description="Peptidase S8/S53" evidence="12">
    <location>
        <begin position="162"/>
        <end position="352"/>
    </location>
</feature>
<dbReference type="AlphaFoldDB" id="A0A502L6Q9"/>
<dbReference type="PRINTS" id="PR00723">
    <property type="entry name" value="SUBTILISIN"/>
</dbReference>
<dbReference type="SUPFAM" id="SSF54897">
    <property type="entry name" value="Protease propeptides/inhibitors"/>
    <property type="match status" value="1"/>
</dbReference>
<gene>
    <name evidence="15" type="ORF">EPA86_03320</name>
</gene>
<dbReference type="Gene3D" id="3.30.70.80">
    <property type="entry name" value="Peptidase S8 propeptide/proteinase inhibitor I9"/>
    <property type="match status" value="1"/>
</dbReference>
<dbReference type="PROSITE" id="PS51892">
    <property type="entry name" value="SUBTILASE"/>
    <property type="match status" value="1"/>
</dbReference>
<dbReference type="InterPro" id="IPR050131">
    <property type="entry name" value="Peptidase_S8_subtilisin-like"/>
</dbReference>
<dbReference type="InterPro" id="IPR022398">
    <property type="entry name" value="Peptidase_S8_His-AS"/>
</dbReference>
<dbReference type="GO" id="GO:0005615">
    <property type="term" value="C:extracellular space"/>
    <property type="evidence" value="ECO:0007669"/>
    <property type="project" value="TreeGrafter"/>
</dbReference>
<comment type="similarity">
    <text evidence="1 9 10">Belongs to the peptidase S8 family.</text>
</comment>
<protein>
    <submittedName>
        <fullName evidence="15">Peptidase S8</fullName>
    </submittedName>
</protein>
<keyword evidence="2" id="KW-0134">Cell wall</keyword>
<dbReference type="InterPro" id="IPR023827">
    <property type="entry name" value="Peptidase_S8_Asp-AS"/>
</dbReference>
<keyword evidence="3 9" id="KW-0645">Protease</keyword>
<dbReference type="CDD" id="cd07477">
    <property type="entry name" value="Peptidases_S8_Subtilisin_subset"/>
    <property type="match status" value="1"/>
</dbReference>
<dbReference type="OrthoDB" id="9790784at2"/>
<dbReference type="InterPro" id="IPR034202">
    <property type="entry name" value="Subtilisin_Carlsberg-like"/>
</dbReference>
<keyword evidence="6 9" id="KW-0378">Hydrolase</keyword>
<dbReference type="PROSITE" id="PS00137">
    <property type="entry name" value="SUBTILASE_HIS"/>
    <property type="match status" value="1"/>
</dbReference>
<evidence type="ECO:0000259" key="13">
    <source>
        <dbReference type="Pfam" id="PF02225"/>
    </source>
</evidence>
<evidence type="ECO:0000256" key="8">
    <source>
        <dbReference type="PIRSR" id="PIRSR615500-1"/>
    </source>
</evidence>
<dbReference type="Proteomes" id="UP000315303">
    <property type="component" value="Unassembled WGS sequence"/>
</dbReference>
<evidence type="ECO:0000313" key="16">
    <source>
        <dbReference type="Proteomes" id="UP000315303"/>
    </source>
</evidence>
<feature type="domain" description="Peptidase C-terminal archaeal/bacterial" evidence="14">
    <location>
        <begin position="588"/>
        <end position="653"/>
    </location>
</feature>
<evidence type="ECO:0000256" key="3">
    <source>
        <dbReference type="ARBA" id="ARBA00022670"/>
    </source>
</evidence>
<evidence type="ECO:0000256" key="11">
    <source>
        <dbReference type="SAM" id="SignalP"/>
    </source>
</evidence>
<dbReference type="InterPro" id="IPR015500">
    <property type="entry name" value="Peptidase_S8_subtilisin-rel"/>
</dbReference>
<dbReference type="GO" id="GO:0006508">
    <property type="term" value="P:proteolysis"/>
    <property type="evidence" value="ECO:0007669"/>
    <property type="project" value="UniProtKB-KW"/>
</dbReference>
<proteinExistence type="inferred from homology"/>
<dbReference type="EMBL" id="SAWY01000005">
    <property type="protein sequence ID" value="TPH18155.1"/>
    <property type="molecule type" value="Genomic_DNA"/>
</dbReference>
<dbReference type="PANTHER" id="PTHR43806">
    <property type="entry name" value="PEPTIDASE S8"/>
    <property type="match status" value="1"/>
</dbReference>
<keyword evidence="16" id="KW-1185">Reference proteome</keyword>
<dbReference type="Gene3D" id="2.60.120.380">
    <property type="match status" value="2"/>
</dbReference>
<evidence type="ECO:0000256" key="2">
    <source>
        <dbReference type="ARBA" id="ARBA00022512"/>
    </source>
</evidence>
<dbReference type="InterPro" id="IPR023828">
    <property type="entry name" value="Peptidase_S8_Ser-AS"/>
</dbReference>
<dbReference type="Pfam" id="PF02225">
    <property type="entry name" value="PA"/>
    <property type="match status" value="1"/>
</dbReference>
<comment type="caution">
    <text evidence="15">The sequence shown here is derived from an EMBL/GenBank/DDBJ whole genome shotgun (WGS) entry which is preliminary data.</text>
</comment>
<evidence type="ECO:0000256" key="1">
    <source>
        <dbReference type="ARBA" id="ARBA00011073"/>
    </source>
</evidence>
<feature type="active site" description="Charge relay system" evidence="8 9">
    <location>
        <position position="169"/>
    </location>
</feature>
<dbReference type="GO" id="GO:0004252">
    <property type="term" value="F:serine-type endopeptidase activity"/>
    <property type="evidence" value="ECO:0007669"/>
    <property type="project" value="UniProtKB-UniRule"/>
</dbReference>
<feature type="chain" id="PRO_5021228384" evidence="11">
    <location>
        <begin position="35"/>
        <end position="779"/>
    </location>
</feature>
<evidence type="ECO:0000256" key="7">
    <source>
        <dbReference type="ARBA" id="ARBA00022825"/>
    </source>
</evidence>
<evidence type="ECO:0000256" key="10">
    <source>
        <dbReference type="RuleBase" id="RU003355"/>
    </source>
</evidence>
<sequence length="779" mass="79839">MSNNKNDKKSAYKMATMLTTTSVLSLAVSTALHAAQPKGVLLTDNAITKVNSSQLAKRYIVKYKQPSAGSFANSAMGASSKAAVKSKLMSLGAKIHQEFPESNFITAELSLNDVFALSMSNDVEYVEEDLQRRFMAQSVPYGISQVQADLVDDSVASASAGGKKICVIDSGLNLPHEDMGAKGGTITGTNDSGTGNWFDHGGPHGTHVAGTIAALNNGIGVRGVIGSDPSMHIIKVFNESGWGYSSELVDAINTCVSNGSDVINMSLGGTGSSTTERNGIKAAYDAGVLLIAAAGNDGVVSSTTDVESYPASYDSVMSVAAIDSSKALADFSQKNSQVEISGPGVDVYSTYPDGLGSVVDVAVGGSAYSANAMENQGSASGSLYNFGTGEATDSGAAGNVCLIQRGNISFHDKVKACQDSGGVGAIIYNNAAGSFGGTLGDTNATSIPSVTVSDTDGATMLNNVGLSASINIGSGNYGKMSGTSMASPHVAGVAALVWSHHPSCSNVEIRNVLNATAEDLGSAGRDVKFGYGLAQTKDAIDYITANGCDGNGSGGGTGGGGGTTPTDGVLENGVSETNLEAAKDEETRFTFDVPAGATDVNFAMSGGSGDADLYVKFGSAPSDSSYDCRPWASGNNESCTGTETGGTYHVMVKAYDSFAGVNLLATYTPASTGGGTSQPVNETVNDISVGKRKWTRYTYDLADGFADLTIATSGGSGDADLYITHGTQSTRSAYDCRSWENGNTESCTFTNPQAGVWYIDIYGYSTASGITLNLQATPK</sequence>
<keyword evidence="7 9" id="KW-0720">Serine protease</keyword>
<accession>A0A502L6Q9</accession>
<dbReference type="InterPro" id="IPR037045">
    <property type="entry name" value="S8pro/Inhibitor_I9_sf"/>
</dbReference>
<dbReference type="InterPro" id="IPR036852">
    <property type="entry name" value="Peptidase_S8/S53_dom_sf"/>
</dbReference>
<keyword evidence="5 11" id="KW-0732">Signal</keyword>
<dbReference type="PANTHER" id="PTHR43806:SF11">
    <property type="entry name" value="CEREVISIN-RELATED"/>
    <property type="match status" value="1"/>
</dbReference>
<evidence type="ECO:0000313" key="15">
    <source>
        <dbReference type="EMBL" id="TPH18155.1"/>
    </source>
</evidence>